<keyword evidence="4" id="KW-1185">Reference proteome</keyword>
<dbReference type="Proteomes" id="UP000215059">
    <property type="component" value="Unassembled WGS sequence"/>
</dbReference>
<dbReference type="OrthoDB" id="9781413at2"/>
<dbReference type="InterPro" id="IPR006379">
    <property type="entry name" value="HAD-SF_hydro_IIB"/>
</dbReference>
<gene>
    <name evidence="3" type="ORF">CGZ90_00220</name>
</gene>
<keyword evidence="1" id="KW-0378">Hydrolase</keyword>
<name>A0A235FAM0_9BACL</name>
<dbReference type="Pfam" id="PF05116">
    <property type="entry name" value="S6PP"/>
    <property type="match status" value="1"/>
</dbReference>
<evidence type="ECO:0000256" key="1">
    <source>
        <dbReference type="ARBA" id="ARBA00022801"/>
    </source>
</evidence>
<dbReference type="GO" id="GO:0016791">
    <property type="term" value="F:phosphatase activity"/>
    <property type="evidence" value="ECO:0007669"/>
    <property type="project" value="UniProtKB-ARBA"/>
</dbReference>
<dbReference type="Gene3D" id="3.90.1070.10">
    <property type="match status" value="1"/>
</dbReference>
<dbReference type="SFLD" id="SFLDG01141">
    <property type="entry name" value="C2.B.1:_Sucrose_Phosphatase_Li"/>
    <property type="match status" value="1"/>
</dbReference>
<dbReference type="EMBL" id="NOII01000001">
    <property type="protein sequence ID" value="OYD58366.1"/>
    <property type="molecule type" value="Genomic_DNA"/>
</dbReference>
<dbReference type="PANTHER" id="PTHR46521:SF4">
    <property type="entry name" value="SUCROSE-PHOSPHATASE 2-RELATED"/>
    <property type="match status" value="1"/>
</dbReference>
<accession>A0A235FAM0</accession>
<evidence type="ECO:0000259" key="2">
    <source>
        <dbReference type="Pfam" id="PF05116"/>
    </source>
</evidence>
<reference evidence="3 4" key="1">
    <citation type="submission" date="2017-07" db="EMBL/GenBank/DDBJ databases">
        <title>Fictibacillus sp. nov. GDSW-R2A3 Genome sequencing and assembly.</title>
        <authorList>
            <person name="Mayilraj S."/>
        </authorList>
    </citation>
    <scope>NUCLEOTIDE SEQUENCE [LARGE SCALE GENOMIC DNA]</scope>
    <source>
        <strain evidence="3 4">GDSW-R2A3</strain>
    </source>
</reference>
<proteinExistence type="predicted"/>
<comment type="caution">
    <text evidence="3">The sequence shown here is derived from an EMBL/GenBank/DDBJ whole genome shotgun (WGS) entry which is preliminary data.</text>
</comment>
<dbReference type="NCBIfam" id="TIGR01484">
    <property type="entry name" value="HAD-SF-IIB"/>
    <property type="match status" value="1"/>
</dbReference>
<dbReference type="SFLD" id="SFLDG01140">
    <property type="entry name" value="C2.B:_Phosphomannomutase_and_P"/>
    <property type="match status" value="1"/>
</dbReference>
<evidence type="ECO:0000313" key="3">
    <source>
        <dbReference type="EMBL" id="OYD58366.1"/>
    </source>
</evidence>
<sequence>MPQKNVSHLLATDLDGTFVGEAEELRSLLDHFERLDETVTLVYVTGRHLESALELIEQENLPFPEVLITDVGAAIHDFSDPDVSLMWKNKLGDDWNPEDIRRAARNIKGLQEQELPVSCRVSYYAEGEAAVNELKQTLRSTGIPHHLIYSSGRDVDVLPLGAGKGNALSYLIEQKDWSDADILIAGDSGNDLDMLSLPYPAVIVGNCQDELKSVQGDLIYRAKRPCAGGILEGWKHYFSESLSPM</sequence>
<dbReference type="SFLD" id="SFLDS00003">
    <property type="entry name" value="Haloacid_Dehalogenase"/>
    <property type="match status" value="1"/>
</dbReference>
<dbReference type="InterPro" id="IPR036412">
    <property type="entry name" value="HAD-like_sf"/>
</dbReference>
<dbReference type="InterPro" id="IPR023214">
    <property type="entry name" value="HAD_sf"/>
</dbReference>
<dbReference type="AlphaFoldDB" id="A0A235FAM0"/>
<evidence type="ECO:0000313" key="4">
    <source>
        <dbReference type="Proteomes" id="UP000215059"/>
    </source>
</evidence>
<feature type="domain" description="Sucrose phosphatase-like" evidence="2">
    <location>
        <begin position="8"/>
        <end position="237"/>
    </location>
</feature>
<dbReference type="PANTHER" id="PTHR46521">
    <property type="entry name" value="SUCROSE-PHOSPHATASE 2-RELATED"/>
    <property type="match status" value="1"/>
</dbReference>
<dbReference type="InterPro" id="IPR051518">
    <property type="entry name" value="Sucrose_Phosphatase"/>
</dbReference>
<dbReference type="Gene3D" id="3.40.50.1000">
    <property type="entry name" value="HAD superfamily/HAD-like"/>
    <property type="match status" value="1"/>
</dbReference>
<organism evidence="3 4">
    <name type="scientific">Fictibacillus aquaticus</name>
    <dbReference type="NCBI Taxonomy" id="2021314"/>
    <lineage>
        <taxon>Bacteria</taxon>
        <taxon>Bacillati</taxon>
        <taxon>Bacillota</taxon>
        <taxon>Bacilli</taxon>
        <taxon>Bacillales</taxon>
        <taxon>Fictibacillaceae</taxon>
        <taxon>Fictibacillus</taxon>
    </lineage>
</organism>
<protein>
    <recommendedName>
        <fullName evidence="2">Sucrose phosphatase-like domain-containing protein</fullName>
    </recommendedName>
</protein>
<dbReference type="InterPro" id="IPR006380">
    <property type="entry name" value="SPP-like_dom"/>
</dbReference>
<dbReference type="RefSeq" id="WP_094250329.1">
    <property type="nucleotide sequence ID" value="NZ_JBHLXL010000001.1"/>
</dbReference>
<dbReference type="SUPFAM" id="SSF56784">
    <property type="entry name" value="HAD-like"/>
    <property type="match status" value="1"/>
</dbReference>